<dbReference type="Gene3D" id="3.30.470.20">
    <property type="entry name" value="ATP-grasp fold, B domain"/>
    <property type="match status" value="1"/>
</dbReference>
<dbReference type="Gene3D" id="3.30.1490.20">
    <property type="entry name" value="ATP-grasp fold, A domain"/>
    <property type="match status" value="1"/>
</dbReference>
<dbReference type="EMBL" id="BAABJP010000010">
    <property type="protein sequence ID" value="GAA5155908.1"/>
    <property type="molecule type" value="Genomic_DNA"/>
</dbReference>
<proteinExistence type="predicted"/>
<dbReference type="InterPro" id="IPR013815">
    <property type="entry name" value="ATP_grasp_subdomain_1"/>
</dbReference>
<evidence type="ECO:0000256" key="1">
    <source>
        <dbReference type="PROSITE-ProRule" id="PRU00409"/>
    </source>
</evidence>
<reference evidence="4" key="1">
    <citation type="journal article" date="2019" name="Int. J. Syst. Evol. Microbiol.">
        <title>The Global Catalogue of Microorganisms (GCM) 10K type strain sequencing project: providing services to taxonomists for standard genome sequencing and annotation.</title>
        <authorList>
            <consortium name="The Broad Institute Genomics Platform"/>
            <consortium name="The Broad Institute Genome Sequencing Center for Infectious Disease"/>
            <person name="Wu L."/>
            <person name="Ma J."/>
        </authorList>
    </citation>
    <scope>NUCLEOTIDE SEQUENCE [LARGE SCALE GENOMIC DNA]</scope>
    <source>
        <strain evidence="4">JCM 18303</strain>
    </source>
</reference>
<gene>
    <name evidence="3" type="ORF">GCM10023321_30450</name>
</gene>
<comment type="caution">
    <text evidence="3">The sequence shown here is derived from an EMBL/GenBank/DDBJ whole genome shotgun (WGS) entry which is preliminary data.</text>
</comment>
<evidence type="ECO:0000313" key="4">
    <source>
        <dbReference type="Proteomes" id="UP001428817"/>
    </source>
</evidence>
<dbReference type="Proteomes" id="UP001428817">
    <property type="component" value="Unassembled WGS sequence"/>
</dbReference>
<evidence type="ECO:0000313" key="3">
    <source>
        <dbReference type="EMBL" id="GAA5155908.1"/>
    </source>
</evidence>
<accession>A0ABP9Q6C5</accession>
<sequence>MVTYNKRDMGIASRWVREALVCPNPELREGEFISFLVGLADRYPDAVLMPSSDRALQAVVRHAATLEAAGFAVAAPSESVAKACLDKSATYAVADAAGVPAPVSVNLGEPADIDRFAARAKFPAVLKPMISHQYYAVFGRKWKPVNSVAEAMAGFQEARAAGLEVMLQELITGDELCGANYNAYFWDGQPLLEMTAEKIRNSPMETGSPCVAVSRDLPEVRKVGRELLAAMGYQGFANIEFKRDPVDGLYKVIEVNARHNLSGMLALRCGVNFPLAQYRHVAYGETPAWQDSFRQGLYWIDGTRDVRELLTYLRRGDYSLRRFVAPYLAPHTGAVWDRNDTGPARMRLWDTVRELFLLLRGKAASGAKSPANNLTNSH</sequence>
<name>A0ABP9Q6C5_9PSEU</name>
<organism evidence="3 4">
    <name type="scientific">Pseudonocardia eucalypti</name>
    <dbReference type="NCBI Taxonomy" id="648755"/>
    <lineage>
        <taxon>Bacteria</taxon>
        <taxon>Bacillati</taxon>
        <taxon>Actinomycetota</taxon>
        <taxon>Actinomycetes</taxon>
        <taxon>Pseudonocardiales</taxon>
        <taxon>Pseudonocardiaceae</taxon>
        <taxon>Pseudonocardia</taxon>
    </lineage>
</organism>
<protein>
    <recommendedName>
        <fullName evidence="2">ATP-grasp domain-containing protein</fullName>
    </recommendedName>
</protein>
<evidence type="ECO:0000259" key="2">
    <source>
        <dbReference type="PROSITE" id="PS50975"/>
    </source>
</evidence>
<feature type="domain" description="ATP-grasp" evidence="2">
    <location>
        <begin position="91"/>
        <end position="282"/>
    </location>
</feature>
<dbReference type="SUPFAM" id="SSF56059">
    <property type="entry name" value="Glutathione synthetase ATP-binding domain-like"/>
    <property type="match status" value="1"/>
</dbReference>
<keyword evidence="1" id="KW-0547">Nucleotide-binding</keyword>
<keyword evidence="4" id="KW-1185">Reference proteome</keyword>
<dbReference type="PROSITE" id="PS50975">
    <property type="entry name" value="ATP_GRASP"/>
    <property type="match status" value="1"/>
</dbReference>
<dbReference type="InterPro" id="IPR011761">
    <property type="entry name" value="ATP-grasp"/>
</dbReference>
<keyword evidence="1" id="KW-0067">ATP-binding</keyword>